<name>A0A846YB31_9NOCA</name>
<proteinExistence type="predicted"/>
<feature type="region of interest" description="Disordered" evidence="1">
    <location>
        <begin position="184"/>
        <end position="207"/>
    </location>
</feature>
<evidence type="ECO:0000259" key="2">
    <source>
        <dbReference type="Pfam" id="PF18013"/>
    </source>
</evidence>
<keyword evidence="4" id="KW-1185">Reference proteome</keyword>
<evidence type="ECO:0000313" key="3">
    <source>
        <dbReference type="EMBL" id="NKY56816.1"/>
    </source>
</evidence>
<reference evidence="3 4" key="1">
    <citation type="submission" date="2020-04" db="EMBL/GenBank/DDBJ databases">
        <title>MicrobeNet Type strains.</title>
        <authorList>
            <person name="Nicholson A.C."/>
        </authorList>
    </citation>
    <scope>NUCLEOTIDE SEQUENCE [LARGE SCALE GENOMIC DNA]</scope>
    <source>
        <strain evidence="3 4">JCM 3332</strain>
    </source>
</reference>
<dbReference type="InterPro" id="IPR041219">
    <property type="entry name" value="Phage_lysozyme2"/>
</dbReference>
<dbReference type="Gene3D" id="1.10.530.10">
    <property type="match status" value="1"/>
</dbReference>
<gene>
    <name evidence="3" type="ORF">HGA15_11750</name>
</gene>
<feature type="compositionally biased region" description="Basic and acidic residues" evidence="1">
    <location>
        <begin position="1"/>
        <end position="12"/>
    </location>
</feature>
<feature type="region of interest" description="Disordered" evidence="1">
    <location>
        <begin position="1"/>
        <end position="21"/>
    </location>
</feature>
<dbReference type="RefSeq" id="WP_062977301.1">
    <property type="nucleotide sequence ID" value="NZ_JAAXOT010000005.1"/>
</dbReference>
<dbReference type="EMBL" id="JAAXOT010000005">
    <property type="protein sequence ID" value="NKY56816.1"/>
    <property type="molecule type" value="Genomic_DNA"/>
</dbReference>
<evidence type="ECO:0000256" key="1">
    <source>
        <dbReference type="SAM" id="MobiDB-lite"/>
    </source>
</evidence>
<dbReference type="Pfam" id="PF18013">
    <property type="entry name" value="Phage_lysozyme2"/>
    <property type="match status" value="1"/>
</dbReference>
<dbReference type="Proteomes" id="UP000570678">
    <property type="component" value="Unassembled WGS sequence"/>
</dbReference>
<sequence>MSPSDTEKKGDLNELPGCAPEGLKDLRTAAEGIIQDYYHLLGSGNPSKAPDPQKVFQAKGVANPDQQATMLDNYDSHEENVEKVKTDYEAQDDGVSVTTGGVGDAIKNAHDAMDKSVDRLNGKIDAAHDAVVTEEHDDGTTSKHLPDHTIQTVFDGIWEALDETYAEVSGVSDKAAEEALSIVGDERTYNQSPYNDTPPGSYPTGGPGDAVATPASYSPGTAIVSTEDEPTAFAMMEYLINEHGFTPAQAAGIVANAKFESGFDVEATGDSGTAHGLFQWRFGRHQGLLDFAGQQGEDLGDWRTHIDYMVREMNGGSYNDAARVVNNDNSSAAAVARAFDEDYEISSGHTTADRESYADDLLNKWKAAKGDTASQPSTDTSVVV</sequence>
<protein>
    <recommendedName>
        <fullName evidence="2">Phage tail lysozyme domain-containing protein</fullName>
    </recommendedName>
</protein>
<organism evidence="3 4">
    <name type="scientific">Nocardia flavorosea</name>
    <dbReference type="NCBI Taxonomy" id="53429"/>
    <lineage>
        <taxon>Bacteria</taxon>
        <taxon>Bacillati</taxon>
        <taxon>Actinomycetota</taxon>
        <taxon>Actinomycetes</taxon>
        <taxon>Mycobacteriales</taxon>
        <taxon>Nocardiaceae</taxon>
        <taxon>Nocardia</taxon>
    </lineage>
</organism>
<feature type="domain" description="Phage tail lysozyme" evidence="2">
    <location>
        <begin position="232"/>
        <end position="364"/>
    </location>
</feature>
<comment type="caution">
    <text evidence="3">The sequence shown here is derived from an EMBL/GenBank/DDBJ whole genome shotgun (WGS) entry which is preliminary data.</text>
</comment>
<accession>A0A846YB31</accession>
<dbReference type="AlphaFoldDB" id="A0A846YB31"/>
<evidence type="ECO:0000313" key="4">
    <source>
        <dbReference type="Proteomes" id="UP000570678"/>
    </source>
</evidence>